<organism evidence="1 2">
    <name type="scientific">Streptomyces subrutilus</name>
    <dbReference type="NCBI Taxonomy" id="36818"/>
    <lineage>
        <taxon>Bacteria</taxon>
        <taxon>Bacillati</taxon>
        <taxon>Actinomycetota</taxon>
        <taxon>Actinomycetes</taxon>
        <taxon>Kitasatosporales</taxon>
        <taxon>Streptomycetaceae</taxon>
        <taxon>Streptomyces</taxon>
    </lineage>
</organism>
<accession>A0A1E5PXX7</accession>
<comment type="caution">
    <text evidence="1">The sequence shown here is derived from an EMBL/GenBank/DDBJ whole genome shotgun (WGS) entry which is preliminary data.</text>
</comment>
<evidence type="ECO:0000313" key="2">
    <source>
        <dbReference type="Proteomes" id="UP000095705"/>
    </source>
</evidence>
<evidence type="ECO:0000313" key="1">
    <source>
        <dbReference type="EMBL" id="OEJ34464.1"/>
    </source>
</evidence>
<dbReference type="EMBL" id="MEHK01000001">
    <property type="protein sequence ID" value="OEJ34464.1"/>
    <property type="molecule type" value="Genomic_DNA"/>
</dbReference>
<dbReference type="AlphaFoldDB" id="A0A1E5PXX7"/>
<dbReference type="Proteomes" id="UP000095705">
    <property type="component" value="Unassembled WGS sequence"/>
</dbReference>
<sequence length="159" mass="16362">MLGLAVALGCVSALALVAGSLYALFYGSEGSCEENKAVERMAQVAAATPAAATGTTPVAESTSVECMDDSGDPWVTADSAYTHDGDAQPLIAHYWDTAAKDGWKAVGTRAQAPGRFRDSGVCFRKEVAGEPALLRVSSTGPGRFVVSVESALDGSKMPC</sequence>
<protein>
    <submittedName>
        <fullName evidence="1">Uncharacterized protein</fullName>
    </submittedName>
</protein>
<name>A0A1E5PXX7_9ACTN</name>
<proteinExistence type="predicted"/>
<keyword evidence="2" id="KW-1185">Reference proteome</keyword>
<gene>
    <name evidence="1" type="ORF">BGK67_26815</name>
</gene>
<reference evidence="1 2" key="1">
    <citation type="submission" date="2016-08" db="EMBL/GenBank/DDBJ databases">
        <title>The complete genome of Streptomyces subrutilus 10-1-1.</title>
        <authorList>
            <person name="Chen X."/>
        </authorList>
    </citation>
    <scope>NUCLEOTIDE SEQUENCE [LARGE SCALE GENOMIC DNA]</scope>
    <source>
        <strain evidence="1 2">10-1-1</strain>
    </source>
</reference>